<keyword evidence="4" id="KW-0808">Transferase</keyword>
<dbReference type="GO" id="GO:0071596">
    <property type="term" value="P:ubiquitin-dependent protein catabolic process via the N-end rule pathway"/>
    <property type="evidence" value="ECO:0007669"/>
    <property type="project" value="UniProtKB-UniRule"/>
</dbReference>
<dbReference type="EC" id="2.3.2.27" evidence="4"/>
<reference evidence="5" key="1">
    <citation type="submission" date="2020-11" db="EMBL/GenBank/DDBJ databases">
        <authorList>
            <person name="Tran Van P."/>
        </authorList>
    </citation>
    <scope>NUCLEOTIDE SEQUENCE</scope>
</reference>
<dbReference type="UniPathway" id="UPA00143"/>
<comment type="pathway">
    <text evidence="4">Protein modification; protein ubiquitination.</text>
</comment>
<dbReference type="EMBL" id="OB660253">
    <property type="protein sequence ID" value="CAD7223783.1"/>
    <property type="molecule type" value="Genomic_DNA"/>
</dbReference>
<gene>
    <name evidence="5" type="ORF">CTOB1V02_LOCUS1762</name>
</gene>
<dbReference type="AlphaFoldDB" id="A0A7R8W2U5"/>
<sequence>MFMMASADSTTTVLLQKGKRSAANFIFSECKVDHDDVITPPHLSKLLDVILDPTKKIDNFENIDWCRWIIASGQTPDEFSKSVRQYDNATTCGKVWTVNFVAYRCRTCSISPCMSLCADCFQKNSWGQTIGEGVVHGFVVAESV</sequence>
<dbReference type="PANTHER" id="PTHR21497:SF39">
    <property type="entry name" value="E3 UBIQUITIN-PROTEIN LIGASE UBR3"/>
    <property type="match status" value="1"/>
</dbReference>
<dbReference type="Gene3D" id="2.10.110.30">
    <property type="match status" value="1"/>
</dbReference>
<dbReference type="GO" id="GO:0008270">
    <property type="term" value="F:zinc ion binding"/>
    <property type="evidence" value="ECO:0007669"/>
    <property type="project" value="UniProtKB-UniRule"/>
</dbReference>
<evidence type="ECO:0000313" key="5">
    <source>
        <dbReference type="EMBL" id="CAD7223783.1"/>
    </source>
</evidence>
<keyword evidence="2 4" id="KW-0863">Zinc-finger</keyword>
<comment type="similarity">
    <text evidence="4">Belongs to the E3 ubiquitin-protein ligase UBR1-like family.</text>
</comment>
<keyword evidence="4" id="KW-0833">Ubl conjugation pathway</keyword>
<protein>
    <recommendedName>
        <fullName evidence="4">E3 ubiquitin-protein ligase</fullName>
        <ecNumber evidence="4">2.3.2.27</ecNumber>
    </recommendedName>
</protein>
<keyword evidence="1 4" id="KW-0479">Metal-binding</keyword>
<comment type="catalytic activity">
    <reaction evidence="4">
        <text>S-ubiquitinyl-[E2 ubiquitin-conjugating enzyme]-L-cysteine + [acceptor protein]-L-lysine = [E2 ubiquitin-conjugating enzyme]-L-cysteine + N(6)-ubiquitinyl-[acceptor protein]-L-lysine.</text>
        <dbReference type="EC" id="2.3.2.27"/>
    </reaction>
</comment>
<evidence type="ECO:0000256" key="1">
    <source>
        <dbReference type="ARBA" id="ARBA00022723"/>
    </source>
</evidence>
<evidence type="ECO:0000256" key="3">
    <source>
        <dbReference type="ARBA" id="ARBA00022833"/>
    </source>
</evidence>
<dbReference type="Pfam" id="PF02207">
    <property type="entry name" value="zf-UBR"/>
    <property type="match status" value="1"/>
</dbReference>
<evidence type="ECO:0000256" key="4">
    <source>
        <dbReference type="RuleBase" id="RU366018"/>
    </source>
</evidence>
<dbReference type="GO" id="GO:0000151">
    <property type="term" value="C:ubiquitin ligase complex"/>
    <property type="evidence" value="ECO:0007669"/>
    <property type="project" value="TreeGrafter"/>
</dbReference>
<keyword evidence="3 4" id="KW-0862">Zinc</keyword>
<dbReference type="InterPro" id="IPR039164">
    <property type="entry name" value="UBR1-like"/>
</dbReference>
<dbReference type="OrthoDB" id="15304at2759"/>
<organism evidence="5">
    <name type="scientific">Cyprideis torosa</name>
    <dbReference type="NCBI Taxonomy" id="163714"/>
    <lineage>
        <taxon>Eukaryota</taxon>
        <taxon>Metazoa</taxon>
        <taxon>Ecdysozoa</taxon>
        <taxon>Arthropoda</taxon>
        <taxon>Crustacea</taxon>
        <taxon>Oligostraca</taxon>
        <taxon>Ostracoda</taxon>
        <taxon>Podocopa</taxon>
        <taxon>Podocopida</taxon>
        <taxon>Cytherocopina</taxon>
        <taxon>Cytheroidea</taxon>
        <taxon>Cytherideidae</taxon>
        <taxon>Cyprideis</taxon>
    </lineage>
</organism>
<dbReference type="GO" id="GO:0005737">
    <property type="term" value="C:cytoplasm"/>
    <property type="evidence" value="ECO:0007669"/>
    <property type="project" value="TreeGrafter"/>
</dbReference>
<name>A0A7R8W2U5_9CRUS</name>
<evidence type="ECO:0000256" key="2">
    <source>
        <dbReference type="ARBA" id="ARBA00022771"/>
    </source>
</evidence>
<dbReference type="GO" id="GO:0061630">
    <property type="term" value="F:ubiquitin protein ligase activity"/>
    <property type="evidence" value="ECO:0007669"/>
    <property type="project" value="UniProtKB-UniRule"/>
</dbReference>
<accession>A0A7R8W2U5</accession>
<proteinExistence type="inferred from homology"/>
<dbReference type="GO" id="GO:0016567">
    <property type="term" value="P:protein ubiquitination"/>
    <property type="evidence" value="ECO:0007669"/>
    <property type="project" value="UniProtKB-UniRule"/>
</dbReference>
<comment type="function">
    <text evidence="4">Ubiquitin ligase protein which is a component of the N-end rule pathway. Recognizes and binds to proteins bearing specific N-terminal residues that are destabilizing according to the N-end rule, leading to their ubiquitination and subsequent degradation.</text>
</comment>
<dbReference type="InterPro" id="IPR003126">
    <property type="entry name" value="Znf_UBR"/>
</dbReference>
<dbReference type="PANTHER" id="PTHR21497">
    <property type="entry name" value="UBIQUITIN LIGASE E3 ALPHA-RELATED"/>
    <property type="match status" value="1"/>
</dbReference>